<evidence type="ECO:0000256" key="2">
    <source>
        <dbReference type="ARBA" id="ARBA00008787"/>
    </source>
</evidence>
<organism evidence="7 8">
    <name type="scientific">Lucifera butyrica</name>
    <dbReference type="NCBI Taxonomy" id="1351585"/>
    <lineage>
        <taxon>Bacteria</taxon>
        <taxon>Bacillati</taxon>
        <taxon>Bacillota</taxon>
        <taxon>Negativicutes</taxon>
        <taxon>Veillonellales</taxon>
        <taxon>Veillonellaceae</taxon>
        <taxon>Lucifera</taxon>
    </lineage>
</organism>
<dbReference type="GO" id="GO:0044780">
    <property type="term" value="P:bacterial-type flagellum assembly"/>
    <property type="evidence" value="ECO:0007669"/>
    <property type="project" value="InterPro"/>
</dbReference>
<reference evidence="7 8" key="1">
    <citation type="submission" date="2018-06" db="EMBL/GenBank/DDBJ databases">
        <authorList>
            <person name="Strepis N."/>
        </authorList>
    </citation>
    <scope>NUCLEOTIDE SEQUENCE [LARGE SCALE GENOMIC DNA]</scope>
    <source>
        <strain evidence="7">LUCI</strain>
    </source>
</reference>
<evidence type="ECO:0000313" key="7">
    <source>
        <dbReference type="EMBL" id="VBB05547.1"/>
    </source>
</evidence>
<dbReference type="EMBL" id="UPPP01000056">
    <property type="protein sequence ID" value="VBB05547.1"/>
    <property type="molecule type" value="Genomic_DNA"/>
</dbReference>
<dbReference type="CDD" id="cd16098">
    <property type="entry name" value="FliS"/>
    <property type="match status" value="1"/>
</dbReference>
<dbReference type="RefSeq" id="WP_122626535.1">
    <property type="nucleotide sequence ID" value="NZ_UPPP01000056.1"/>
</dbReference>
<dbReference type="AlphaFoldDB" id="A0A498R3X4"/>
<keyword evidence="5" id="KW-0143">Chaperone</keyword>
<dbReference type="GO" id="GO:0005829">
    <property type="term" value="C:cytosol"/>
    <property type="evidence" value="ECO:0007669"/>
    <property type="project" value="UniProtKB-SubCell"/>
</dbReference>
<protein>
    <recommendedName>
        <fullName evidence="6">Flagellar secretion chaperone FliS</fullName>
    </recommendedName>
</protein>
<evidence type="ECO:0000256" key="3">
    <source>
        <dbReference type="ARBA" id="ARBA00022490"/>
    </source>
</evidence>
<dbReference type="NCBIfam" id="TIGR00208">
    <property type="entry name" value="fliS"/>
    <property type="match status" value="1"/>
</dbReference>
<dbReference type="Proteomes" id="UP000277811">
    <property type="component" value="Unassembled WGS sequence"/>
</dbReference>
<keyword evidence="7" id="KW-0969">Cilium</keyword>
<dbReference type="InterPro" id="IPR003713">
    <property type="entry name" value="FliS"/>
</dbReference>
<dbReference type="PIRSF" id="PIRSF039090">
    <property type="entry name" value="Flis"/>
    <property type="match status" value="1"/>
</dbReference>
<dbReference type="PANTHER" id="PTHR34773">
    <property type="entry name" value="FLAGELLAR SECRETION CHAPERONE FLIS"/>
    <property type="match status" value="1"/>
</dbReference>
<dbReference type="OrthoDB" id="1524959at2"/>
<keyword evidence="4 6" id="KW-1005">Bacterial flagellum biogenesis</keyword>
<keyword evidence="7" id="KW-0966">Cell projection</keyword>
<proteinExistence type="inferred from homology"/>
<keyword evidence="3 6" id="KW-0963">Cytoplasm</keyword>
<evidence type="ECO:0000256" key="1">
    <source>
        <dbReference type="ARBA" id="ARBA00004514"/>
    </source>
</evidence>
<comment type="subcellular location">
    <subcellularLocation>
        <location evidence="1 6">Cytoplasm</location>
        <location evidence="1 6">Cytosol</location>
    </subcellularLocation>
</comment>
<evidence type="ECO:0000256" key="6">
    <source>
        <dbReference type="PIRNR" id="PIRNR039090"/>
    </source>
</evidence>
<accession>A0A498R3X4</accession>
<dbReference type="Pfam" id="PF02561">
    <property type="entry name" value="FliS"/>
    <property type="match status" value="1"/>
</dbReference>
<gene>
    <name evidence="7" type="ORF">LUCI_0757</name>
</gene>
<name>A0A498R3X4_9FIRM</name>
<dbReference type="PANTHER" id="PTHR34773:SF1">
    <property type="entry name" value="FLAGELLAR SECRETION CHAPERONE FLIS"/>
    <property type="match status" value="1"/>
</dbReference>
<keyword evidence="8" id="KW-1185">Reference proteome</keyword>
<keyword evidence="7" id="KW-0282">Flagellum</keyword>
<dbReference type="Gene3D" id="1.20.120.340">
    <property type="entry name" value="Flagellar protein FliS"/>
    <property type="match status" value="1"/>
</dbReference>
<evidence type="ECO:0000256" key="4">
    <source>
        <dbReference type="ARBA" id="ARBA00022795"/>
    </source>
</evidence>
<dbReference type="InterPro" id="IPR036584">
    <property type="entry name" value="FliS_sf"/>
</dbReference>
<evidence type="ECO:0000256" key="5">
    <source>
        <dbReference type="ARBA" id="ARBA00023186"/>
    </source>
</evidence>
<sequence length="127" mass="14162">MNPYDHYKRMQVETASQGRLIIMLYDGALKNLHTAQASIAAKNIEQAHRSLIKAQNIVSELNNTLNMEAGGEVAQNLRKLYQFVNRRLVQANVSKDTALIQDAIDVLSTLKEGWDAIILKKPVATTS</sequence>
<comment type="similarity">
    <text evidence="2 6">Belongs to the FliS family.</text>
</comment>
<dbReference type="SUPFAM" id="SSF101116">
    <property type="entry name" value="Flagellar export chaperone FliS"/>
    <property type="match status" value="1"/>
</dbReference>
<dbReference type="GO" id="GO:0071973">
    <property type="term" value="P:bacterial-type flagellum-dependent cell motility"/>
    <property type="evidence" value="ECO:0007669"/>
    <property type="project" value="TreeGrafter"/>
</dbReference>
<evidence type="ECO:0000313" key="8">
    <source>
        <dbReference type="Proteomes" id="UP000277811"/>
    </source>
</evidence>